<feature type="compositionally biased region" description="Basic and acidic residues" evidence="1">
    <location>
        <begin position="596"/>
        <end position="630"/>
    </location>
</feature>
<feature type="compositionally biased region" description="Low complexity" evidence="1">
    <location>
        <begin position="63"/>
        <end position="72"/>
    </location>
</feature>
<feature type="compositionally biased region" description="Acidic residues" evidence="1">
    <location>
        <begin position="413"/>
        <end position="422"/>
    </location>
</feature>
<feature type="compositionally biased region" description="Polar residues" evidence="1">
    <location>
        <begin position="542"/>
        <end position="563"/>
    </location>
</feature>
<feature type="region of interest" description="Disordered" evidence="1">
    <location>
        <begin position="505"/>
        <end position="630"/>
    </location>
</feature>
<evidence type="ECO:0000256" key="1">
    <source>
        <dbReference type="SAM" id="MobiDB-lite"/>
    </source>
</evidence>
<feature type="compositionally biased region" description="Basic and acidic residues" evidence="1">
    <location>
        <begin position="247"/>
        <end position="272"/>
    </location>
</feature>
<feature type="compositionally biased region" description="Polar residues" evidence="1">
    <location>
        <begin position="581"/>
        <end position="593"/>
    </location>
</feature>
<name>A0AAD5UDZ4_9FUNG</name>
<feature type="region of interest" description="Disordered" evidence="1">
    <location>
        <begin position="51"/>
        <end position="122"/>
    </location>
</feature>
<feature type="compositionally biased region" description="Low complexity" evidence="1">
    <location>
        <begin position="463"/>
        <end position="478"/>
    </location>
</feature>
<feature type="compositionally biased region" description="Pro residues" evidence="1">
    <location>
        <begin position="98"/>
        <end position="111"/>
    </location>
</feature>
<evidence type="ECO:0000313" key="2">
    <source>
        <dbReference type="EMBL" id="KAJ3252588.1"/>
    </source>
</evidence>
<keyword evidence="3" id="KW-1185">Reference proteome</keyword>
<comment type="caution">
    <text evidence="2">The sequence shown here is derived from an EMBL/GenBank/DDBJ whole genome shotgun (WGS) entry which is preliminary data.</text>
</comment>
<dbReference type="EMBL" id="JADGKB010000136">
    <property type="protein sequence ID" value="KAJ3252588.1"/>
    <property type="molecule type" value="Genomic_DNA"/>
</dbReference>
<feature type="compositionally biased region" description="Polar residues" evidence="1">
    <location>
        <begin position="298"/>
        <end position="320"/>
    </location>
</feature>
<proteinExistence type="predicted"/>
<feature type="region of interest" description="Disordered" evidence="1">
    <location>
        <begin position="397"/>
        <end position="481"/>
    </location>
</feature>
<reference evidence="2" key="1">
    <citation type="submission" date="2020-05" db="EMBL/GenBank/DDBJ databases">
        <title>Phylogenomic resolution of chytrid fungi.</title>
        <authorList>
            <person name="Stajich J.E."/>
            <person name="Amses K."/>
            <person name="Simmons R."/>
            <person name="Seto K."/>
            <person name="Myers J."/>
            <person name="Bonds A."/>
            <person name="Quandt C.A."/>
            <person name="Barry K."/>
            <person name="Liu P."/>
            <person name="Grigoriev I."/>
            <person name="Longcore J.E."/>
            <person name="James T.Y."/>
        </authorList>
    </citation>
    <scope>NUCLEOTIDE SEQUENCE</scope>
    <source>
        <strain evidence="2">PLAUS21</strain>
    </source>
</reference>
<feature type="compositionally biased region" description="Low complexity" evidence="1">
    <location>
        <begin position="532"/>
        <end position="541"/>
    </location>
</feature>
<feature type="compositionally biased region" description="Basic and acidic residues" evidence="1">
    <location>
        <begin position="564"/>
        <end position="577"/>
    </location>
</feature>
<protein>
    <submittedName>
        <fullName evidence="2">Uncharacterized protein</fullName>
    </submittedName>
</protein>
<dbReference type="Proteomes" id="UP001210925">
    <property type="component" value="Unassembled WGS sequence"/>
</dbReference>
<organism evidence="2 3">
    <name type="scientific">Boothiomyces macroporosus</name>
    <dbReference type="NCBI Taxonomy" id="261099"/>
    <lineage>
        <taxon>Eukaryota</taxon>
        <taxon>Fungi</taxon>
        <taxon>Fungi incertae sedis</taxon>
        <taxon>Chytridiomycota</taxon>
        <taxon>Chytridiomycota incertae sedis</taxon>
        <taxon>Chytridiomycetes</taxon>
        <taxon>Rhizophydiales</taxon>
        <taxon>Terramycetaceae</taxon>
        <taxon>Boothiomyces</taxon>
    </lineage>
</organism>
<sequence>MDYNRYEHSRPCGERIPSYRSDEWKYADRGDYPPSPGRAYYPYPEYYQRPGEWPHPSDYQPHPNDYPNNYPNDYPPYPVSQHHYGRYQVPVDHYPRPQAYPPYPTSDPTPKAPNQSPTKKMERNLTKEQERLYGPLIEYLKPIFPLPSQSSKIYKTVKKDAPANWKLRDYINGAAKLSIIDLLGEDGNGNIKIVLSKEFLKFPENNSPNPGGLVTCRYCGVKLTSSFANHNKVCPNKNIRPNSGNMEEWKNIKGDSDRKSIPVRQIQERKNTTETSQASGIKAYLDTNSKEKSPATDPPNTFTSKLASYIPDTTSPAETLSSSSSDQKTEIQPKKATNDDSKRKKSSGKTEKDFEIIHNSEFNFDLIHQTDYLGIRKTRSGKVYIPTEAVDEIIPAVDNSPDDESIGTVSLDSDYEEEEEVVDAGSVETKRKNEEEVPISSKKRHLIISESSEDDLPVVNLQKSKSPTNSPKTKYSSSTDRHQINFGKKEAPLPAFSKDKHKMTLDSTGSVQSPNIKKQGLPSKAISVGEKSVSGSLSNSSKGTNIYNEKYSKVNQSFSTPSSEIRDQGIKNTEKADPLGNINQFNSPIQSNLPGARKDYVSENVKKAAKDSKPNQSDTNDRKSIHIEKPLNTRAEPLKIFTSIDIPEVYSKSYRKPQGVQRQNSFPVDTRKIKFGQDTRHYVNYSDFEDFGLLPDLSPNLKHPDSSKVPVKSNLKKTGYNPLESIRNFEQEFGTSPTDIVPEKKELKRLSFSSYMSNMSKKKSREQEEPEVLDFSPVAGFGDSVPIVSSPKLEKEFESIPNIDPVSQTSDYVIPQVRSSSEVEEFLNPIGSSTTNCEPIPANVHPNSVNPPIKVSKEAVQNVPVPMKPRAPDEKKYDSNGRVIMCAKCKNVPLTDEHKMMHVVEALKEKQRKKLVG</sequence>
<feature type="compositionally biased region" description="Basic and acidic residues" evidence="1">
    <location>
        <begin position="327"/>
        <end position="352"/>
    </location>
</feature>
<accession>A0AAD5UDZ4</accession>
<feature type="compositionally biased region" description="Polar residues" evidence="1">
    <location>
        <begin position="505"/>
        <end position="516"/>
    </location>
</feature>
<gene>
    <name evidence="2" type="ORF">HK103_001387</name>
</gene>
<dbReference type="AlphaFoldDB" id="A0AAD5UDZ4"/>
<evidence type="ECO:0000313" key="3">
    <source>
        <dbReference type="Proteomes" id="UP001210925"/>
    </source>
</evidence>
<feature type="region of interest" description="Disordered" evidence="1">
    <location>
        <begin position="237"/>
        <end position="352"/>
    </location>
</feature>